<dbReference type="PROSITE" id="PS50525">
    <property type="entry name" value="RDRP_SSRNA_NEG_SEG"/>
    <property type="match status" value="1"/>
</dbReference>
<dbReference type="InterPro" id="IPR007099">
    <property type="entry name" value="RNA-dir_pol_NSvirus"/>
</dbReference>
<keyword evidence="2" id="KW-0696">RNA-directed RNA polymerase</keyword>
<proteinExistence type="predicted"/>
<name>A0A1L3KPP0_9VIRU</name>
<dbReference type="GO" id="GO:0003968">
    <property type="term" value="F:RNA-directed RNA polymerase activity"/>
    <property type="evidence" value="ECO:0007669"/>
    <property type="project" value="UniProtKB-KW"/>
</dbReference>
<organism evidence="2">
    <name type="scientific">Xingshan nematode virus 3</name>
    <dbReference type="NCBI Taxonomy" id="1923762"/>
    <lineage>
        <taxon>Viruses</taxon>
        <taxon>Riboviria</taxon>
    </lineage>
</organism>
<accession>A0A1L3KPP0</accession>
<evidence type="ECO:0000259" key="1">
    <source>
        <dbReference type="PROSITE" id="PS50525"/>
    </source>
</evidence>
<reference evidence="2" key="1">
    <citation type="journal article" date="2016" name="Nature">
        <title>Redefining the invertebrate RNA virosphere.</title>
        <authorList>
            <person name="Shi M."/>
            <person name="Lin X.D."/>
            <person name="Tian J.H."/>
            <person name="Chen L.J."/>
            <person name="Chen X."/>
            <person name="Li C.X."/>
            <person name="Qin X.C."/>
            <person name="Li J."/>
            <person name="Cao J.P."/>
            <person name="Eden J.S."/>
            <person name="Buchmann J."/>
            <person name="Wang W."/>
            <person name="Xu J."/>
            <person name="Holmes E.C."/>
            <person name="Zhang Y.Z."/>
        </authorList>
    </citation>
    <scope>NUCLEOTIDE SEQUENCE</scope>
    <source>
        <strain evidence="2">XSNXC32933</strain>
    </source>
</reference>
<keyword evidence="2" id="KW-0548">Nucleotidyltransferase</keyword>
<dbReference type="GO" id="GO:0039694">
    <property type="term" value="P:viral RNA genome replication"/>
    <property type="evidence" value="ECO:0007669"/>
    <property type="project" value="InterPro"/>
</dbReference>
<feature type="domain" description="RdRp catalytic" evidence="1">
    <location>
        <begin position="1227"/>
        <end position="1412"/>
    </location>
</feature>
<dbReference type="EMBL" id="KX884867">
    <property type="protein sequence ID" value="APG79357.1"/>
    <property type="molecule type" value="Genomic_RNA"/>
</dbReference>
<sequence>MSTESDDDYSECSQAPEVIQEDVYPAPNNKQYLAFVDGRPVWSGVAACCVRGSISNINAKQLLNRLISQKLDYCETLQCYKNFMITIFGSLDLSDRSNSMAADIFMKYRHDYFCLAFLQQRLGYRITRTDVSFKDAVGLDSNRTPDYIHVDEFNIEIYEFAVTNSSDFADSKKGTPSDSKYQAEIVALKTEGYEVNYYPIILRLDRSYEEVAKEWSLMGFQVNLQELYDVYKQLSNQFYRNFSGLFNVKEAYFVSETSEELWKTMPFKRRTFFKCNIRDKLEIVRTYRMRFLEILNSFDNKEDRIMFVYDVDRGNLNYYKSDEGMFVNSFAEWVKNEDSDDKVIKYIQLKQLGTSFETKEFKLTDKILKENTFDKELFDYHDKSLTITDGNFSSLIESLRLDMLSDSLYEPVPLDATFADGIPAPFDFNRVLNEAIELVEKTNYTDTMLASYRNTPDFKSTVLTECVEHIINVNTVSQDKFNYPKSPFTALIKPAGSVTTRQRLNYADLAEIMNKTTLNTCSILRLFKHFPLIEPKIASAFSELEPWRQQHQTLVNNYNLAKSEWLKTENSKKVYRCLLKLKDDDSPEGVKLKQTRDSLLQFQRKHSTALRTFNVDEVCTRLPVPKDVSKAIKNELERYHNSKGYHGTGKYKNAELIWDVAELKQTFLELMNDLVATQVQSNEFKISFDGYIKTCPFFDSLKDFALSEVKNYEVEMQHTALGSTLEFNSILFKSVLFLSSCPFKSKLIVVENAGLKDTILLVKGGKNATACSKAFKVITTILPSAAKFYTCNFDGRSSWHIFEHAGKTYLETPWLRYKTGLCEHLHLLKYKFSSFYLVMSEELHLSEFNLMKFTLPLLASLNGRRKLEVLLGNFRQLVMNFRADYANITKLLQGSVEYSRDYTYYLCANYIIEVLQHLQRNPYEFVDMLTGVVNTDVVSWTLNMYAARIMPKAAVDYTVELRNDIIAFFETFNDCQVNPDTELRDFLIDFADDPYTNDLNFNPKLSWLVGCYVSDYLKLSGAESDLYKGFRKVYNTNIYSTANNRGCRLDPQLDAEITGITLQDYLKLPSEDELKELRLKISKSFGKEKEALQNQLAEKTQMLKTEKEDNIFGRKGFEAYLDTFPGVNYNAIEEALHAAGPVSTAAALRKDNTTLYNFFRKVMNSEAPAVYASIHAKIQWLGNREIFALTVKSKIMQQMMEGCFKVLCKHLPNEMISIPSDKRILWLHSTIHQRVQPGTKLISLDYRRWGPHSNFLKYKYFMMGLIDVIPPSFYEIFVKVADSMEQKHVIIRREDLQAICNHETVIQALKRCKLRFFKDYILVHEPHSFIMGIYNYLSSLFHAGSQLLYRHLLHMSQLKEIDNTLDFYAIAHSDDAQGMFNCVDHLLTTKIIASYETFQKHLNHMQSNKKSQVDKKSSEIISILRIDKKIISMVAKFSSGMNFAPSYKGYVQECKSLTSKITELMTNGATFNQAYKMYRVSVYYLNYVIYHFNHPIYQLPIELLGTPDDYPLLQLIYGTFSNFLTNYMYYKDMNLKAQTFCELGKITLVEGLLYNSHTRNLKRNIINKYQLGLNKEILKFYDSDTLIMNNFANDSLAKMQIVARIRDPNFAAAMAGGHTFSGLSYLFKNNSKFAYSLADDMLVPWKARLRILEMVDQCKPANNENLLRTLNYLAFDFKVFNYLPAKLELLNSNVALKPCLLNMDTTTVRGLQGISYRKIHCYIKEPDYRNFLDLTNTEINQLKLFEAITEDLEIDQKDLVAQSICENAFRQIYLYATLPTDKRTIENKSDLANLICYNCFRGKAIKGITERSIPESLSDTTKRSYLEAASVIKEMCNSLYLEKRPSFLQNYKMLFEGEELKLKEIIKRCQDVLDPYKQVLGYQLTNLLGLYQTNWKCLPLFKFIKRQHGSGSIWFGEGRLLFLTRQSKIYCILTNCNVKMMYINLHTNVEDLNYFINEIIRIGVRNPFYLKVISNKTEQPCIGFDSVHDMSAKITTCNNCNYVYPNTIFLDEPIEYPKVLSLDVRKVRRINTTEIYYIRLSKDYTYSSMLDSINLQANVDWFKNNLNIDVPWFKKSDVTYELLQKPNVNNVIDLGFDYVFKYDRKTSKLAGGLFSIRTYRAGISNGITECIMHNRPDYLRSPYQSKLWLELSRRYPGSFIKNIYRERILERQILLERYLFKLYSGVTEFLAGTETYLSKVMDVQEFKDMALPANAQVMIDNYKNEFVPYLIITLLDLLENVKIFKRYNIEKEELYYRLLFEKEWTIMMLFFYEIKNKFKSMEHQDYIKLQKEVGRPWSLLPFDQHIILFFITQLVRFYDHSYKHILDQVLNDPAASSKNQAVLNKVKRRILLNIDPRLVVYDEFKLGKVKDLKFLIKTNLGECSGLVKWKTSARLEYHADVTYFTTNEDQNLNYYIDDDSYYDDLLDETVENGLARKPLVVNHRGRTLQLDTALLGTITHPLDHKEATVSLYDCSVEHVSFFVKDYVQYKNRFPYTVIIYHPKAAYIYVSTKKDIEVIDTNGVRINPADYEEVLDSYYSRMNPDGTFMKSGVQYKHDPTRINEQVAELIKGIIQPVDDIATLEFLDQKIVLNQSTLNALMEPERFSKDEPYDEMSGKVYEPLGTYMLDKGLETLMTTAFPNTYEALLKGKVKIHLSILSSLKPIYKSLDTQGKKIMSRLLRSISVVPDNCILTNYEKSLAYDFHKELSAFLTPPEELDVFEEEEFIEAVESASDVTLGDVNPAKVVMYIQGKRTKRPDED</sequence>
<dbReference type="GO" id="GO:0006351">
    <property type="term" value="P:DNA-templated transcription"/>
    <property type="evidence" value="ECO:0007669"/>
    <property type="project" value="InterPro"/>
</dbReference>
<dbReference type="InterPro" id="IPR007322">
    <property type="entry name" value="RNA_pol_bunyavir"/>
</dbReference>
<keyword evidence="2" id="KW-0808">Transferase</keyword>
<evidence type="ECO:0000313" key="2">
    <source>
        <dbReference type="EMBL" id="APG79357.1"/>
    </source>
</evidence>
<dbReference type="Pfam" id="PF04196">
    <property type="entry name" value="Bunya_RdRp"/>
    <property type="match status" value="1"/>
</dbReference>
<protein>
    <submittedName>
        <fullName evidence="2">RNA-dependent RNA polymerase</fullName>
    </submittedName>
</protein>